<dbReference type="InterPro" id="IPR000073">
    <property type="entry name" value="AB_hydrolase_1"/>
</dbReference>
<dbReference type="RefSeq" id="WP_189077559.1">
    <property type="nucleotide sequence ID" value="NZ_BMMX01000001.1"/>
</dbReference>
<dbReference type="InterPro" id="IPR050261">
    <property type="entry name" value="FrsA_esterase"/>
</dbReference>
<gene>
    <name evidence="4" type="ORF">GCM10012284_07460</name>
</gene>
<name>A0A8J3FL42_9ACTN</name>
<accession>A0A8J3FL42</accession>
<evidence type="ECO:0000313" key="5">
    <source>
        <dbReference type="Proteomes" id="UP000656042"/>
    </source>
</evidence>
<comment type="caution">
    <text evidence="4">The sequence shown here is derived from an EMBL/GenBank/DDBJ whole genome shotgun (WGS) entry which is preliminary data.</text>
</comment>
<dbReference type="PANTHER" id="PTHR22946">
    <property type="entry name" value="DIENELACTONE HYDROLASE DOMAIN-CONTAINING PROTEIN-RELATED"/>
    <property type="match status" value="1"/>
</dbReference>
<reference evidence="4" key="2">
    <citation type="submission" date="2020-09" db="EMBL/GenBank/DDBJ databases">
        <authorList>
            <person name="Sun Q."/>
            <person name="Zhou Y."/>
        </authorList>
    </citation>
    <scope>NUCLEOTIDE SEQUENCE</scope>
    <source>
        <strain evidence="4">CGMCC 4.7299</strain>
    </source>
</reference>
<feature type="domain" description="AB hydrolase-1" evidence="3">
    <location>
        <begin position="63"/>
        <end position="176"/>
    </location>
</feature>
<evidence type="ECO:0000256" key="1">
    <source>
        <dbReference type="ARBA" id="ARBA00022801"/>
    </source>
</evidence>
<comment type="similarity">
    <text evidence="2">Belongs to the AB hydrolase superfamily. FUS2 hydrolase family.</text>
</comment>
<evidence type="ECO:0000256" key="2">
    <source>
        <dbReference type="ARBA" id="ARBA00038115"/>
    </source>
</evidence>
<keyword evidence="5" id="KW-1185">Reference proteome</keyword>
<keyword evidence="1" id="KW-0378">Hydrolase</keyword>
<reference evidence="4" key="1">
    <citation type="journal article" date="2014" name="Int. J. Syst. Evol. Microbiol.">
        <title>Complete genome sequence of Corynebacterium casei LMG S-19264T (=DSM 44701T), isolated from a smear-ripened cheese.</title>
        <authorList>
            <consortium name="US DOE Joint Genome Institute (JGI-PGF)"/>
            <person name="Walter F."/>
            <person name="Albersmeier A."/>
            <person name="Kalinowski J."/>
            <person name="Ruckert C."/>
        </authorList>
    </citation>
    <scope>NUCLEOTIDE SEQUENCE</scope>
    <source>
        <strain evidence="4">CGMCC 4.7299</strain>
    </source>
</reference>
<dbReference type="GO" id="GO:0052689">
    <property type="term" value="F:carboxylic ester hydrolase activity"/>
    <property type="evidence" value="ECO:0007669"/>
    <property type="project" value="UniProtKB-ARBA"/>
</dbReference>
<dbReference type="EMBL" id="BMMX01000001">
    <property type="protein sequence ID" value="GGK75984.1"/>
    <property type="molecule type" value="Genomic_DNA"/>
</dbReference>
<organism evidence="4 5">
    <name type="scientific">Mangrovihabitans endophyticus</name>
    <dbReference type="NCBI Taxonomy" id="1751298"/>
    <lineage>
        <taxon>Bacteria</taxon>
        <taxon>Bacillati</taxon>
        <taxon>Actinomycetota</taxon>
        <taxon>Actinomycetes</taxon>
        <taxon>Micromonosporales</taxon>
        <taxon>Micromonosporaceae</taxon>
        <taxon>Mangrovihabitans</taxon>
    </lineage>
</organism>
<sequence length="294" mass="31639">MGALLSTVTAPVTGFRLAYASCHPPRRPVREPTRPGFAVEKVRIPAAGRVLAGWVAAADPQRWVVLGHGLGLDKSHSVRHARFLHDAGYSVLMFDFRNHGASFRDKSLTGFNKRFMHDVVAAVRWLRAHRAVPGTRVALYGFSLATFAMLHAVPELPGEVDAVICDSGPSDHPAETVANLVSAGILPVPRTPATGIGRRLLGASYRRCSSVLMGWPSAWPPRESIPLLLLTGDGDRLIPPSAVHGVAHACPRAEIAVFPGAGHMRPMASDPARYVSTVLEFAGRIVGTPERARR</sequence>
<dbReference type="Pfam" id="PF00561">
    <property type="entry name" value="Abhydrolase_1"/>
    <property type="match status" value="1"/>
</dbReference>
<proteinExistence type="inferred from homology"/>
<dbReference type="AlphaFoldDB" id="A0A8J3FL42"/>
<dbReference type="InterPro" id="IPR029058">
    <property type="entry name" value="AB_hydrolase_fold"/>
</dbReference>
<evidence type="ECO:0000313" key="4">
    <source>
        <dbReference type="EMBL" id="GGK75984.1"/>
    </source>
</evidence>
<dbReference type="SUPFAM" id="SSF53474">
    <property type="entry name" value="alpha/beta-Hydrolases"/>
    <property type="match status" value="1"/>
</dbReference>
<protein>
    <recommendedName>
        <fullName evidence="3">AB hydrolase-1 domain-containing protein</fullName>
    </recommendedName>
</protein>
<evidence type="ECO:0000259" key="3">
    <source>
        <dbReference type="Pfam" id="PF00561"/>
    </source>
</evidence>
<dbReference type="Gene3D" id="3.40.50.1820">
    <property type="entry name" value="alpha/beta hydrolase"/>
    <property type="match status" value="1"/>
</dbReference>
<dbReference type="PANTHER" id="PTHR22946:SF9">
    <property type="entry name" value="POLYKETIDE TRANSFERASE AF380"/>
    <property type="match status" value="1"/>
</dbReference>
<dbReference type="Proteomes" id="UP000656042">
    <property type="component" value="Unassembled WGS sequence"/>
</dbReference>